<dbReference type="InterPro" id="IPR005836">
    <property type="entry name" value="ADP_Glu_pyroP_CS"/>
</dbReference>
<evidence type="ECO:0000259" key="10">
    <source>
        <dbReference type="Pfam" id="PF24894"/>
    </source>
</evidence>
<keyword evidence="8" id="KW-0119">Carbohydrate metabolism</keyword>
<dbReference type="InterPro" id="IPR011831">
    <property type="entry name" value="ADP-Glc_PPase"/>
</dbReference>
<dbReference type="GO" id="GO:0005524">
    <property type="term" value="F:ATP binding"/>
    <property type="evidence" value="ECO:0007669"/>
    <property type="project" value="UniProtKB-KW"/>
</dbReference>
<dbReference type="PROSITE" id="PS00810">
    <property type="entry name" value="ADP_GLC_PYROPHOSPH_3"/>
    <property type="match status" value="1"/>
</dbReference>
<dbReference type="PANTHER" id="PTHR43523">
    <property type="entry name" value="GLUCOSE-1-PHOSPHATE ADENYLYLTRANSFERASE-RELATED"/>
    <property type="match status" value="1"/>
</dbReference>
<dbReference type="SUPFAM" id="SSF53448">
    <property type="entry name" value="Nucleotide-diphospho-sugar transferases"/>
    <property type="match status" value="1"/>
</dbReference>
<protein>
    <submittedName>
        <fullName evidence="11">Sugar phosphate nucleotidyltransferase</fullName>
    </submittedName>
</protein>
<dbReference type="InterPro" id="IPR005835">
    <property type="entry name" value="NTP_transferase_dom"/>
</dbReference>
<keyword evidence="6" id="KW-0067">ATP-binding</keyword>
<evidence type="ECO:0000256" key="8">
    <source>
        <dbReference type="ARBA" id="ARBA00023277"/>
    </source>
</evidence>
<evidence type="ECO:0000259" key="9">
    <source>
        <dbReference type="Pfam" id="PF00483"/>
    </source>
</evidence>
<feature type="domain" description="Glucose-1-phosphate adenylyltransferase/Bifunctional protein GlmU-like C-terminal hexapeptide" evidence="10">
    <location>
        <begin position="130"/>
        <end position="208"/>
    </location>
</feature>
<keyword evidence="2" id="KW-0321">Glycogen metabolism</keyword>
<dbReference type="Gene3D" id="3.90.550.10">
    <property type="entry name" value="Spore Coat Polysaccharide Biosynthesis Protein SpsA, Chain A"/>
    <property type="match status" value="1"/>
</dbReference>
<sequence length="258" mass="27774">MKNVAWEEASRFGIMSTDDEGRIVDFAEKPAAPKSNLASMGVYVFRWSELRRLLLLDAADPGSSRDFGKDVIPRMLAEGDSLYAYKFGGYWRDVGTIDSLWEANMDLLDGAVHVGTPEWPMNASALSSVVHFSSGVGAQIRGSLIHQGVAARGEIERSVVSIGGQIGANSHIRDTVVMPHAKIGKHARINRAIIGEGAVIEDYAVVGDGSDIVVIAPGERVKANVFMAPAFDRIKDMKDRIVAAGKLDQPAALLTIAE</sequence>
<dbReference type="Proteomes" id="UP001153404">
    <property type="component" value="Unassembled WGS sequence"/>
</dbReference>
<dbReference type="GO" id="GO:0008878">
    <property type="term" value="F:glucose-1-phosphate adenylyltransferase activity"/>
    <property type="evidence" value="ECO:0007669"/>
    <property type="project" value="InterPro"/>
</dbReference>
<comment type="caution">
    <text evidence="11">The sequence shown here is derived from an EMBL/GenBank/DDBJ whole genome shotgun (WGS) entry which is preliminary data.</text>
</comment>
<comment type="similarity">
    <text evidence="1">Belongs to the bacterial/plant glucose-1-phosphate adenylyltransferase family.</text>
</comment>
<dbReference type="InterPro" id="IPR056818">
    <property type="entry name" value="GlmU/GlgC-like_hexapep"/>
</dbReference>
<evidence type="ECO:0000256" key="3">
    <source>
        <dbReference type="ARBA" id="ARBA00022679"/>
    </source>
</evidence>
<evidence type="ECO:0000256" key="5">
    <source>
        <dbReference type="ARBA" id="ARBA00022741"/>
    </source>
</evidence>
<keyword evidence="4" id="KW-0548">Nucleotidyltransferase</keyword>
<evidence type="ECO:0000256" key="6">
    <source>
        <dbReference type="ARBA" id="ARBA00022840"/>
    </source>
</evidence>
<organism evidence="11 12">
    <name type="scientific">Cohnella rhizosphaerae</name>
    <dbReference type="NCBI Taxonomy" id="1457232"/>
    <lineage>
        <taxon>Bacteria</taxon>
        <taxon>Bacillati</taxon>
        <taxon>Bacillota</taxon>
        <taxon>Bacilli</taxon>
        <taxon>Bacillales</taxon>
        <taxon>Paenibacillaceae</taxon>
        <taxon>Cohnella</taxon>
    </lineage>
</organism>
<evidence type="ECO:0000256" key="7">
    <source>
        <dbReference type="ARBA" id="ARBA00023056"/>
    </source>
</evidence>
<dbReference type="InterPro" id="IPR029044">
    <property type="entry name" value="Nucleotide-diphossugar_trans"/>
</dbReference>
<dbReference type="Gene3D" id="2.160.10.10">
    <property type="entry name" value="Hexapeptide repeat proteins"/>
    <property type="match status" value="1"/>
</dbReference>
<dbReference type="Pfam" id="PF00483">
    <property type="entry name" value="NTP_transferase"/>
    <property type="match status" value="1"/>
</dbReference>
<dbReference type="Pfam" id="PF24894">
    <property type="entry name" value="Hexapep_GlmU"/>
    <property type="match status" value="1"/>
</dbReference>
<evidence type="ECO:0000256" key="1">
    <source>
        <dbReference type="ARBA" id="ARBA00010443"/>
    </source>
</evidence>
<dbReference type="PANTHER" id="PTHR43523:SF2">
    <property type="entry name" value="GLUCOSE-1-PHOSPHATE ADENYLYLTRANSFERASE"/>
    <property type="match status" value="1"/>
</dbReference>
<keyword evidence="3" id="KW-0808">Transferase</keyword>
<evidence type="ECO:0000313" key="12">
    <source>
        <dbReference type="Proteomes" id="UP001153404"/>
    </source>
</evidence>
<evidence type="ECO:0000256" key="2">
    <source>
        <dbReference type="ARBA" id="ARBA00022600"/>
    </source>
</evidence>
<dbReference type="GO" id="GO:0005978">
    <property type="term" value="P:glycogen biosynthetic process"/>
    <property type="evidence" value="ECO:0007669"/>
    <property type="project" value="UniProtKB-KW"/>
</dbReference>
<gene>
    <name evidence="11" type="ORF">OMP40_26640</name>
</gene>
<evidence type="ECO:0000313" key="11">
    <source>
        <dbReference type="EMBL" id="MDG0812514.1"/>
    </source>
</evidence>
<proteinExistence type="inferred from homology"/>
<evidence type="ECO:0000256" key="4">
    <source>
        <dbReference type="ARBA" id="ARBA00022695"/>
    </source>
</evidence>
<dbReference type="EMBL" id="JAPDIA010000008">
    <property type="protein sequence ID" value="MDG0812514.1"/>
    <property type="molecule type" value="Genomic_DNA"/>
</dbReference>
<keyword evidence="12" id="KW-1185">Reference proteome</keyword>
<keyword evidence="5" id="KW-0547">Nucleotide-binding</keyword>
<keyword evidence="7" id="KW-0320">Glycogen biosynthesis</keyword>
<accession>A0A9X4L2P2</accession>
<reference evidence="11" key="1">
    <citation type="submission" date="2022-10" db="EMBL/GenBank/DDBJ databases">
        <title>Comparative genomic analysis of Cohnella hashimotonis sp. nov., isolated from the International Space Station.</title>
        <authorList>
            <person name="Simpson A."/>
            <person name="Venkateswaran K."/>
        </authorList>
    </citation>
    <scope>NUCLEOTIDE SEQUENCE</scope>
    <source>
        <strain evidence="11">DSM 28161</strain>
    </source>
</reference>
<dbReference type="AlphaFoldDB" id="A0A9X4L2P2"/>
<feature type="domain" description="Nucleotidyl transferase" evidence="9">
    <location>
        <begin position="4"/>
        <end position="109"/>
    </location>
</feature>
<name>A0A9X4L2P2_9BACL</name>